<evidence type="ECO:0000313" key="18">
    <source>
        <dbReference type="Proteomes" id="UP001180754"/>
    </source>
</evidence>
<dbReference type="InterPro" id="IPR003660">
    <property type="entry name" value="HAMP_dom"/>
</dbReference>
<feature type="transmembrane region" description="Helical" evidence="14">
    <location>
        <begin position="142"/>
        <end position="162"/>
    </location>
</feature>
<dbReference type="InterPro" id="IPR036097">
    <property type="entry name" value="HisK_dim/P_sf"/>
</dbReference>
<dbReference type="Pfam" id="PF00512">
    <property type="entry name" value="HisKA"/>
    <property type="match status" value="1"/>
</dbReference>
<dbReference type="SMART" id="SM00304">
    <property type="entry name" value="HAMP"/>
    <property type="match status" value="1"/>
</dbReference>
<dbReference type="SMART" id="SM00388">
    <property type="entry name" value="HisKA"/>
    <property type="match status" value="1"/>
</dbReference>
<dbReference type="InterPro" id="IPR005467">
    <property type="entry name" value="His_kinase_dom"/>
</dbReference>
<dbReference type="Pfam" id="PF02518">
    <property type="entry name" value="HATPase_c"/>
    <property type="match status" value="1"/>
</dbReference>
<reference evidence="17" key="1">
    <citation type="submission" date="2024-05" db="EMBL/GenBank/DDBJ databases">
        <title>30 novel species of actinomycetes from the DSMZ collection.</title>
        <authorList>
            <person name="Nouioui I."/>
        </authorList>
    </citation>
    <scope>NUCLEOTIDE SEQUENCE</scope>
    <source>
        <strain evidence="17">DSM 41529</strain>
    </source>
</reference>
<evidence type="ECO:0000256" key="2">
    <source>
        <dbReference type="ARBA" id="ARBA00004651"/>
    </source>
</evidence>
<keyword evidence="6" id="KW-0808">Transferase</keyword>
<keyword evidence="8" id="KW-0547">Nucleotide-binding</keyword>
<dbReference type="PROSITE" id="PS50109">
    <property type="entry name" value="HIS_KIN"/>
    <property type="match status" value="1"/>
</dbReference>
<evidence type="ECO:0000256" key="1">
    <source>
        <dbReference type="ARBA" id="ARBA00000085"/>
    </source>
</evidence>
<feature type="domain" description="Histidine kinase" evidence="15">
    <location>
        <begin position="227"/>
        <end position="432"/>
    </location>
</feature>
<dbReference type="Pfam" id="PF00672">
    <property type="entry name" value="HAMP"/>
    <property type="match status" value="1"/>
</dbReference>
<evidence type="ECO:0000313" key="17">
    <source>
        <dbReference type="EMBL" id="MDT0546496.1"/>
    </source>
</evidence>
<dbReference type="Gene3D" id="1.10.287.130">
    <property type="match status" value="1"/>
</dbReference>
<keyword evidence="10" id="KW-0067">ATP-binding</keyword>
<dbReference type="RefSeq" id="WP_311726966.1">
    <property type="nucleotide sequence ID" value="NZ_JAVRFD010000014.1"/>
</dbReference>
<dbReference type="Proteomes" id="UP001180754">
    <property type="component" value="Unassembled WGS sequence"/>
</dbReference>
<evidence type="ECO:0000256" key="5">
    <source>
        <dbReference type="ARBA" id="ARBA00022553"/>
    </source>
</evidence>
<dbReference type="SUPFAM" id="SSF47384">
    <property type="entry name" value="Homodimeric domain of signal transducing histidine kinase"/>
    <property type="match status" value="1"/>
</dbReference>
<proteinExistence type="predicted"/>
<evidence type="ECO:0000259" key="16">
    <source>
        <dbReference type="PROSITE" id="PS50885"/>
    </source>
</evidence>
<keyword evidence="5" id="KW-0597">Phosphoprotein</keyword>
<evidence type="ECO:0000256" key="12">
    <source>
        <dbReference type="ARBA" id="ARBA00023012"/>
    </source>
</evidence>
<sequence>MRKRVVRVAVVAAMVALVLLATPLAVGIPRSFIADERGELERAALAAAVRVGAKSTGKKRSELPPGERDARIGLYDLAGRLRDGHGPATADAVTRRAMAGVVARGRDGQDLVAAVPVSTAERVTGVVRAADGTQGVWARVGLAWAALVGTALAALATGVLVARHQARTLSAPLEALSATAVAVAGGDLTARAGRSAIAEIDQVARTQNTMVERLTTLLEHERQFSANASHQLRTPLAGLQLGLEAAAADPGADLARLRAAIEEALERSRHLQQTVDEVLRLARAAPGPRLPERSGPLGELAESVERRWHGAFAAEGRRLDFAFEPGSETIRVPDRTAEQILDVLLDNALRHGSGTVGVTVREMTGAVAVDVADEGSLALEPGLVFARGTTTSRSGSGIGLPLARDMARAAGGRLTLVRASPTTFTLLLPMPEGE</sequence>
<keyword evidence="7 14" id="KW-0812">Transmembrane</keyword>
<keyword evidence="4" id="KW-1003">Cell membrane</keyword>
<evidence type="ECO:0000256" key="6">
    <source>
        <dbReference type="ARBA" id="ARBA00022679"/>
    </source>
</evidence>
<evidence type="ECO:0000259" key="15">
    <source>
        <dbReference type="PROSITE" id="PS50109"/>
    </source>
</evidence>
<keyword evidence="14" id="KW-0472">Membrane</keyword>
<dbReference type="EMBL" id="JAVRFD010000014">
    <property type="protein sequence ID" value="MDT0546496.1"/>
    <property type="molecule type" value="Genomic_DNA"/>
</dbReference>
<dbReference type="PANTHER" id="PTHR44936:SF9">
    <property type="entry name" value="SENSOR PROTEIN CREC"/>
    <property type="match status" value="1"/>
</dbReference>
<dbReference type="PANTHER" id="PTHR44936">
    <property type="entry name" value="SENSOR PROTEIN CREC"/>
    <property type="match status" value="1"/>
</dbReference>
<dbReference type="CDD" id="cd00082">
    <property type="entry name" value="HisKA"/>
    <property type="match status" value="1"/>
</dbReference>
<evidence type="ECO:0000256" key="8">
    <source>
        <dbReference type="ARBA" id="ARBA00022741"/>
    </source>
</evidence>
<dbReference type="Gene3D" id="6.10.340.10">
    <property type="match status" value="1"/>
</dbReference>
<dbReference type="InterPro" id="IPR003594">
    <property type="entry name" value="HATPase_dom"/>
</dbReference>
<evidence type="ECO:0000256" key="4">
    <source>
        <dbReference type="ARBA" id="ARBA00022475"/>
    </source>
</evidence>
<dbReference type="InterPro" id="IPR036890">
    <property type="entry name" value="HATPase_C_sf"/>
</dbReference>
<evidence type="ECO:0000256" key="7">
    <source>
        <dbReference type="ARBA" id="ARBA00022692"/>
    </source>
</evidence>
<organism evidence="17 18">
    <name type="scientific">Streptomyces lonegramiae</name>
    <dbReference type="NCBI Taxonomy" id="3075524"/>
    <lineage>
        <taxon>Bacteria</taxon>
        <taxon>Bacillati</taxon>
        <taxon>Actinomycetota</taxon>
        <taxon>Actinomycetes</taxon>
        <taxon>Kitasatosporales</taxon>
        <taxon>Streptomycetaceae</taxon>
        <taxon>Streptomyces</taxon>
    </lineage>
</organism>
<dbReference type="CDD" id="cd06225">
    <property type="entry name" value="HAMP"/>
    <property type="match status" value="1"/>
</dbReference>
<keyword evidence="11 14" id="KW-1133">Transmembrane helix</keyword>
<comment type="catalytic activity">
    <reaction evidence="1">
        <text>ATP + protein L-histidine = ADP + protein N-phospho-L-histidine.</text>
        <dbReference type="EC" id="2.7.13.3"/>
    </reaction>
</comment>
<evidence type="ECO:0000256" key="10">
    <source>
        <dbReference type="ARBA" id="ARBA00022840"/>
    </source>
</evidence>
<comment type="caution">
    <text evidence="17">The sequence shown here is derived from an EMBL/GenBank/DDBJ whole genome shotgun (WGS) entry which is preliminary data.</text>
</comment>
<dbReference type="SUPFAM" id="SSF55874">
    <property type="entry name" value="ATPase domain of HSP90 chaperone/DNA topoisomerase II/histidine kinase"/>
    <property type="match status" value="1"/>
</dbReference>
<dbReference type="InterPro" id="IPR003661">
    <property type="entry name" value="HisK_dim/P_dom"/>
</dbReference>
<dbReference type="SMART" id="SM00387">
    <property type="entry name" value="HATPase_c"/>
    <property type="match status" value="1"/>
</dbReference>
<keyword evidence="12" id="KW-0902">Two-component regulatory system</keyword>
<evidence type="ECO:0000256" key="9">
    <source>
        <dbReference type="ARBA" id="ARBA00022777"/>
    </source>
</evidence>
<dbReference type="InterPro" id="IPR050980">
    <property type="entry name" value="2C_sensor_his_kinase"/>
</dbReference>
<evidence type="ECO:0000256" key="3">
    <source>
        <dbReference type="ARBA" id="ARBA00012438"/>
    </source>
</evidence>
<evidence type="ECO:0000256" key="11">
    <source>
        <dbReference type="ARBA" id="ARBA00022989"/>
    </source>
</evidence>
<dbReference type="GO" id="GO:0016301">
    <property type="term" value="F:kinase activity"/>
    <property type="evidence" value="ECO:0007669"/>
    <property type="project" value="UniProtKB-KW"/>
</dbReference>
<name>A0ABU2XKR8_9ACTN</name>
<keyword evidence="13" id="KW-0175">Coiled coil</keyword>
<evidence type="ECO:0000256" key="13">
    <source>
        <dbReference type="SAM" id="Coils"/>
    </source>
</evidence>
<protein>
    <recommendedName>
        <fullName evidence="3">histidine kinase</fullName>
        <ecNumber evidence="3">2.7.13.3</ecNumber>
    </recommendedName>
</protein>
<feature type="domain" description="HAMP" evidence="16">
    <location>
        <begin position="167"/>
        <end position="219"/>
    </location>
</feature>
<dbReference type="EC" id="2.7.13.3" evidence="3"/>
<keyword evidence="18" id="KW-1185">Reference proteome</keyword>
<keyword evidence="9 17" id="KW-0418">Kinase</keyword>
<comment type="subcellular location">
    <subcellularLocation>
        <location evidence="2">Cell membrane</location>
        <topology evidence="2">Multi-pass membrane protein</topology>
    </subcellularLocation>
</comment>
<evidence type="ECO:0000256" key="14">
    <source>
        <dbReference type="SAM" id="Phobius"/>
    </source>
</evidence>
<gene>
    <name evidence="17" type="ORF">RND15_27855</name>
</gene>
<accession>A0ABU2XKR8</accession>
<dbReference type="Gene3D" id="3.30.565.10">
    <property type="entry name" value="Histidine kinase-like ATPase, C-terminal domain"/>
    <property type="match status" value="1"/>
</dbReference>
<dbReference type="PROSITE" id="PS50885">
    <property type="entry name" value="HAMP"/>
    <property type="match status" value="1"/>
</dbReference>
<feature type="coiled-coil region" evidence="13">
    <location>
        <begin position="254"/>
        <end position="281"/>
    </location>
</feature>
<dbReference type="SUPFAM" id="SSF158472">
    <property type="entry name" value="HAMP domain-like"/>
    <property type="match status" value="1"/>
</dbReference>